<dbReference type="HOGENOM" id="CLU_577607_0_0_1"/>
<gene>
    <name evidence="2" type="ORF">M404DRAFT_26583</name>
</gene>
<evidence type="ECO:0000256" key="1">
    <source>
        <dbReference type="SAM" id="MobiDB-lite"/>
    </source>
</evidence>
<dbReference type="AlphaFoldDB" id="A0A0C3J4F8"/>
<proteinExistence type="predicted"/>
<dbReference type="STRING" id="870435.A0A0C3J4F8"/>
<keyword evidence="3" id="KW-1185">Reference proteome</keyword>
<reference evidence="3" key="2">
    <citation type="submission" date="2015-01" db="EMBL/GenBank/DDBJ databases">
        <title>Evolutionary Origins and Diversification of the Mycorrhizal Mutualists.</title>
        <authorList>
            <consortium name="DOE Joint Genome Institute"/>
            <consortium name="Mycorrhizal Genomics Consortium"/>
            <person name="Kohler A."/>
            <person name="Kuo A."/>
            <person name="Nagy L.G."/>
            <person name="Floudas D."/>
            <person name="Copeland A."/>
            <person name="Barry K.W."/>
            <person name="Cichocki N."/>
            <person name="Veneault-Fourrey C."/>
            <person name="LaButti K."/>
            <person name="Lindquist E.A."/>
            <person name="Lipzen A."/>
            <person name="Lundell T."/>
            <person name="Morin E."/>
            <person name="Murat C."/>
            <person name="Riley R."/>
            <person name="Ohm R."/>
            <person name="Sun H."/>
            <person name="Tunlid A."/>
            <person name="Henrissat B."/>
            <person name="Grigoriev I.V."/>
            <person name="Hibbett D.S."/>
            <person name="Martin F."/>
        </authorList>
    </citation>
    <scope>NUCLEOTIDE SEQUENCE [LARGE SCALE GENOMIC DNA]</scope>
    <source>
        <strain evidence="3">Marx 270</strain>
    </source>
</reference>
<evidence type="ECO:0000313" key="3">
    <source>
        <dbReference type="Proteomes" id="UP000054217"/>
    </source>
</evidence>
<sequence length="473" mass="53594">MTRTTRSYARATVTKLPDGGGSPPPDKNNCQKEKGPPKVRKDKKKKQKEDPTSRIIVQGTNQEAGTMWPKNEAPMPGEFQVSVTMEGSTKRGMGEASPSEVFVEVMSPLTPQPSELENSQVMQNLNNPQGIKNPLSRVYIEGEMPSMRELDEEVPRVALAAMNEFLENIQQQWRDYGYGPKSFHNHGIDPGKHHANMIERIRQVLAIENLEEQTSRASSPDTRTATKREERGMQLEVDLQMTKDPPMVMEIVTGRIGTPHEGVKNTDIPIWDKGMDCQGMVLPKDGIIGEVHWEVVSPEEIQASLEGISPPMMKMMTTIMIVEVTGEAPYTQRIWEQVGQPTGQLGPEVKAMGVPKPGKYKGQDDLEEFDNWLGRLLKYFCMFKVTGPDCDADRVLYTYAYLEGLASQWYDQEVESPNRQIRDWSFKDLICGLFKRFIHEASTQNVADQFDHTRYEHEKGALAFYNDLKRCTH</sequence>
<dbReference type="OrthoDB" id="3269984at2759"/>
<organism evidence="2 3">
    <name type="scientific">Pisolithus tinctorius Marx 270</name>
    <dbReference type="NCBI Taxonomy" id="870435"/>
    <lineage>
        <taxon>Eukaryota</taxon>
        <taxon>Fungi</taxon>
        <taxon>Dikarya</taxon>
        <taxon>Basidiomycota</taxon>
        <taxon>Agaricomycotina</taxon>
        <taxon>Agaricomycetes</taxon>
        <taxon>Agaricomycetidae</taxon>
        <taxon>Boletales</taxon>
        <taxon>Sclerodermatineae</taxon>
        <taxon>Pisolithaceae</taxon>
        <taxon>Pisolithus</taxon>
    </lineage>
</organism>
<name>A0A0C3J4F8_PISTI</name>
<accession>A0A0C3J4F8</accession>
<reference evidence="2 3" key="1">
    <citation type="submission" date="2014-04" db="EMBL/GenBank/DDBJ databases">
        <authorList>
            <consortium name="DOE Joint Genome Institute"/>
            <person name="Kuo A."/>
            <person name="Kohler A."/>
            <person name="Costa M.D."/>
            <person name="Nagy L.G."/>
            <person name="Floudas D."/>
            <person name="Copeland A."/>
            <person name="Barry K.W."/>
            <person name="Cichocki N."/>
            <person name="Veneault-Fourrey C."/>
            <person name="LaButti K."/>
            <person name="Lindquist E.A."/>
            <person name="Lipzen A."/>
            <person name="Lundell T."/>
            <person name="Morin E."/>
            <person name="Murat C."/>
            <person name="Sun H."/>
            <person name="Tunlid A."/>
            <person name="Henrissat B."/>
            <person name="Grigoriev I.V."/>
            <person name="Hibbett D.S."/>
            <person name="Martin F."/>
            <person name="Nordberg H.P."/>
            <person name="Cantor M.N."/>
            <person name="Hua S.X."/>
        </authorList>
    </citation>
    <scope>NUCLEOTIDE SEQUENCE [LARGE SCALE GENOMIC DNA]</scope>
    <source>
        <strain evidence="2 3">Marx 270</strain>
    </source>
</reference>
<dbReference type="EMBL" id="KN831973">
    <property type="protein sequence ID" value="KIO03958.1"/>
    <property type="molecule type" value="Genomic_DNA"/>
</dbReference>
<feature type="region of interest" description="Disordered" evidence="1">
    <location>
        <begin position="1"/>
        <end position="60"/>
    </location>
</feature>
<protein>
    <recommendedName>
        <fullName evidence="4">Retrotransposon gag domain-containing protein</fullName>
    </recommendedName>
</protein>
<dbReference type="Proteomes" id="UP000054217">
    <property type="component" value="Unassembled WGS sequence"/>
</dbReference>
<evidence type="ECO:0008006" key="4">
    <source>
        <dbReference type="Google" id="ProtNLM"/>
    </source>
</evidence>
<feature type="compositionally biased region" description="Basic residues" evidence="1">
    <location>
        <begin position="37"/>
        <end position="46"/>
    </location>
</feature>
<dbReference type="InParanoid" id="A0A0C3J4F8"/>
<evidence type="ECO:0000313" key="2">
    <source>
        <dbReference type="EMBL" id="KIO03958.1"/>
    </source>
</evidence>